<gene>
    <name evidence="3" type="primary">asmA</name>
    <name evidence="3" type="ORF">K6958_13245</name>
</gene>
<protein>
    <submittedName>
        <fullName evidence="3">Outer membrane assembly protein AsmA</fullName>
    </submittedName>
</protein>
<dbReference type="InterPro" id="IPR052894">
    <property type="entry name" value="AsmA-related"/>
</dbReference>
<dbReference type="EMBL" id="CP082904">
    <property type="protein sequence ID" value="UQY42877.1"/>
    <property type="molecule type" value="Genomic_DNA"/>
</dbReference>
<dbReference type="RefSeq" id="WP_249891530.1">
    <property type="nucleotide sequence ID" value="NZ_CP082904.1"/>
</dbReference>
<dbReference type="Pfam" id="PF05170">
    <property type="entry name" value="AsmA"/>
    <property type="match status" value="2"/>
</dbReference>
<dbReference type="PANTHER" id="PTHR30441">
    <property type="entry name" value="DUF748 DOMAIN-CONTAINING PROTEIN"/>
    <property type="match status" value="1"/>
</dbReference>
<dbReference type="NCBIfam" id="NF008091">
    <property type="entry name" value="PRK10833.1"/>
    <property type="match status" value="1"/>
</dbReference>
<evidence type="ECO:0000259" key="2">
    <source>
        <dbReference type="Pfam" id="PF05170"/>
    </source>
</evidence>
<dbReference type="Proteomes" id="UP001056635">
    <property type="component" value="Chromosome"/>
</dbReference>
<evidence type="ECO:0000313" key="4">
    <source>
        <dbReference type="Proteomes" id="UP001056635"/>
    </source>
</evidence>
<name>A0ABY4R7D1_9GAMM</name>
<feature type="domain" description="AsmA" evidence="2">
    <location>
        <begin position="240"/>
        <end position="506"/>
    </location>
</feature>
<feature type="region of interest" description="Disordered" evidence="1">
    <location>
        <begin position="117"/>
        <end position="137"/>
    </location>
</feature>
<accession>A0ABY4R7D1</accession>
<keyword evidence="4" id="KW-1185">Reference proteome</keyword>
<evidence type="ECO:0000313" key="3">
    <source>
        <dbReference type="EMBL" id="UQY42877.1"/>
    </source>
</evidence>
<dbReference type="PANTHER" id="PTHR30441:SF4">
    <property type="entry name" value="PROTEIN ASMA"/>
    <property type="match status" value="1"/>
</dbReference>
<sequence length="608" mass="66287">MRRLITTLAILFVVIVAGMTALVLLVNPNDFRNYMVQQVEQRSGYQLRLEGDLRWHVWPQLSILAGRMSVTAPGAQQPMVMAENMRLDVHLLPLLSHQLSVKQVMLKNAVIRLTPESKAQRPADAPVGPTDSTPPEPVRGWTFDINNLEVADSLLIWQQPQGEEINFRDLNLSLTQDSRREATLSLATRVSRDQRELQLALEGDMNVADYPQRVNGTVKSLNWQLQGPGLPTAGLQGTGSLQAEWLDDSQRFSLRNVALTLGNSQLNGAISGKLGNAPAVTIDMRSPHLDLDALAGLNAQTITSSAATAPATGSRSPVIAEPVNYLDNPLSSLSAALKLQVETLRWHGMDMQQVALDAQNQQGQIALNKLSGRVGEGSFSLPGTLNLRQQAVEVALQPVLQNISLAPLLQAFALPPTLDGQLSLTGKLGGEGLSVEDFHRRWRGDAAVELASARIIGMNFQQLVQRAVARSSDKVSSGDETGNSNETRLDKLQAQTTLNKGLIALKNLQGAASGFQLGGTGEIDILRRQCDINFGVQVTRGWKGDNALVATLQQTAVPLHIYGGWDNLQYNLQVDQLLRQKLEGEIKSRLDQWSQRNQKNAAPSVAPH</sequence>
<evidence type="ECO:0000256" key="1">
    <source>
        <dbReference type="SAM" id="MobiDB-lite"/>
    </source>
</evidence>
<reference evidence="3" key="1">
    <citation type="submission" date="2021-09" db="EMBL/GenBank/DDBJ databases">
        <title>First case of bloodstream infection caused by Mixta hanseatica sp. nov., a member of the Erwiniaceae family.</title>
        <authorList>
            <person name="Both A."/>
            <person name="Huang J."/>
            <person name="Wenzel P."/>
            <person name="Aepfelbacher M."/>
            <person name="Rohde H."/>
            <person name="Christner M."/>
            <person name="Hentschke M."/>
        </authorList>
    </citation>
    <scope>NUCLEOTIDE SEQUENCE</scope>
    <source>
        <strain evidence="3">X22927</strain>
    </source>
</reference>
<dbReference type="InterPro" id="IPR007844">
    <property type="entry name" value="AsmA"/>
</dbReference>
<proteinExistence type="predicted"/>
<feature type="domain" description="AsmA" evidence="2">
    <location>
        <begin position="5"/>
        <end position="205"/>
    </location>
</feature>
<organism evidence="3 4">
    <name type="scientific">Mixta hanseatica</name>
    <dbReference type="NCBI Taxonomy" id="2872648"/>
    <lineage>
        <taxon>Bacteria</taxon>
        <taxon>Pseudomonadati</taxon>
        <taxon>Pseudomonadota</taxon>
        <taxon>Gammaproteobacteria</taxon>
        <taxon>Enterobacterales</taxon>
        <taxon>Erwiniaceae</taxon>
        <taxon>Mixta</taxon>
    </lineage>
</organism>